<sequence>MSKVFKGCRSYISVKCLLLHASTTSSILPNFISSPLKLMVSGSIAKASISTLLAWLTLTIGSE</sequence>
<dbReference type="Proteomes" id="UP000008177">
    <property type="component" value="Unplaced contigs"/>
</dbReference>
<dbReference type="EMBL" id="FQ790278">
    <property type="protein sequence ID" value="CCD45659.1"/>
    <property type="molecule type" value="Genomic_DNA"/>
</dbReference>
<name>G2XYX2_BOTF4</name>
<accession>G2XYX2</accession>
<evidence type="ECO:0000313" key="2">
    <source>
        <dbReference type="Proteomes" id="UP000008177"/>
    </source>
</evidence>
<organism evidence="1 2">
    <name type="scientific">Botryotinia fuckeliana (strain T4)</name>
    <name type="common">Noble rot fungus</name>
    <name type="synonym">Botrytis cinerea</name>
    <dbReference type="NCBI Taxonomy" id="999810"/>
    <lineage>
        <taxon>Eukaryota</taxon>
        <taxon>Fungi</taxon>
        <taxon>Dikarya</taxon>
        <taxon>Ascomycota</taxon>
        <taxon>Pezizomycotina</taxon>
        <taxon>Leotiomycetes</taxon>
        <taxon>Helotiales</taxon>
        <taxon>Sclerotiniaceae</taxon>
        <taxon>Botrytis</taxon>
    </lineage>
</organism>
<dbReference type="InParanoid" id="G2XYX2"/>
<proteinExistence type="predicted"/>
<gene>
    <name evidence="1" type="ORF">BofuT4_uP046770.1</name>
</gene>
<protein>
    <submittedName>
        <fullName evidence="1">Uncharacterized protein</fullName>
    </submittedName>
</protein>
<reference evidence="2" key="1">
    <citation type="journal article" date="2011" name="PLoS Genet.">
        <title>Genomic analysis of the necrotrophic fungal pathogens Sclerotinia sclerotiorum and Botrytis cinerea.</title>
        <authorList>
            <person name="Amselem J."/>
            <person name="Cuomo C.A."/>
            <person name="van Kan J.A."/>
            <person name="Viaud M."/>
            <person name="Benito E.P."/>
            <person name="Couloux A."/>
            <person name="Coutinho P.M."/>
            <person name="de Vries R.P."/>
            <person name="Dyer P.S."/>
            <person name="Fillinger S."/>
            <person name="Fournier E."/>
            <person name="Gout L."/>
            <person name="Hahn M."/>
            <person name="Kohn L."/>
            <person name="Lapalu N."/>
            <person name="Plummer K.M."/>
            <person name="Pradier J.M."/>
            <person name="Quevillon E."/>
            <person name="Sharon A."/>
            <person name="Simon A."/>
            <person name="ten Have A."/>
            <person name="Tudzynski B."/>
            <person name="Tudzynski P."/>
            <person name="Wincker P."/>
            <person name="Andrew M."/>
            <person name="Anthouard V."/>
            <person name="Beever R.E."/>
            <person name="Beffa R."/>
            <person name="Benoit I."/>
            <person name="Bouzid O."/>
            <person name="Brault B."/>
            <person name="Chen Z."/>
            <person name="Choquer M."/>
            <person name="Collemare J."/>
            <person name="Cotton P."/>
            <person name="Danchin E.G."/>
            <person name="Da Silva C."/>
            <person name="Gautier A."/>
            <person name="Giraud C."/>
            <person name="Giraud T."/>
            <person name="Gonzalez C."/>
            <person name="Grossetete S."/>
            <person name="Guldener U."/>
            <person name="Henrissat B."/>
            <person name="Howlett B.J."/>
            <person name="Kodira C."/>
            <person name="Kretschmer M."/>
            <person name="Lappartient A."/>
            <person name="Leroch M."/>
            <person name="Levis C."/>
            <person name="Mauceli E."/>
            <person name="Neuveglise C."/>
            <person name="Oeser B."/>
            <person name="Pearson M."/>
            <person name="Poulain J."/>
            <person name="Poussereau N."/>
            <person name="Quesneville H."/>
            <person name="Rascle C."/>
            <person name="Schumacher J."/>
            <person name="Segurens B."/>
            <person name="Sexton A."/>
            <person name="Silva E."/>
            <person name="Sirven C."/>
            <person name="Soanes D.M."/>
            <person name="Talbot N.J."/>
            <person name="Templeton M."/>
            <person name="Yandava C."/>
            <person name="Yarden O."/>
            <person name="Zeng Q."/>
            <person name="Rollins J.A."/>
            <person name="Lebrun M.H."/>
            <person name="Dickman M."/>
        </authorList>
    </citation>
    <scope>NUCLEOTIDE SEQUENCE [LARGE SCALE GENOMIC DNA]</scope>
    <source>
        <strain evidence="2">T4</strain>
    </source>
</reference>
<dbReference type="HOGENOM" id="CLU_2885500_0_0_1"/>
<evidence type="ECO:0000313" key="1">
    <source>
        <dbReference type="EMBL" id="CCD45659.1"/>
    </source>
</evidence>
<dbReference type="AlphaFoldDB" id="G2XYX2"/>